<evidence type="ECO:0000256" key="2">
    <source>
        <dbReference type="ARBA" id="ARBA00007322"/>
    </source>
</evidence>
<dbReference type="InterPro" id="IPR005344">
    <property type="entry name" value="TMEM33/Pom33"/>
</dbReference>
<name>A0A5K3F5J8_MESCO</name>
<accession>A0A5K3F5J8</accession>
<evidence type="ECO:0000256" key="4">
    <source>
        <dbReference type="ARBA" id="ARBA00022989"/>
    </source>
</evidence>
<evidence type="ECO:0000256" key="1">
    <source>
        <dbReference type="ARBA" id="ARBA00004141"/>
    </source>
</evidence>
<dbReference type="PANTHER" id="PTHR12703">
    <property type="entry name" value="TRANSMEMBRANE PROTEIN 33"/>
    <property type="match status" value="1"/>
</dbReference>
<dbReference type="GO" id="GO:0061024">
    <property type="term" value="P:membrane organization"/>
    <property type="evidence" value="ECO:0007669"/>
    <property type="project" value="TreeGrafter"/>
</dbReference>
<dbReference type="Pfam" id="PF03661">
    <property type="entry name" value="TMEM33_Pom33"/>
    <property type="match status" value="1"/>
</dbReference>
<dbReference type="GO" id="GO:0005783">
    <property type="term" value="C:endoplasmic reticulum"/>
    <property type="evidence" value="ECO:0007669"/>
    <property type="project" value="TreeGrafter"/>
</dbReference>
<keyword evidence="3 6" id="KW-0812">Transmembrane</keyword>
<evidence type="ECO:0000313" key="7">
    <source>
        <dbReference type="WBParaSite" id="MCU_005109-RA"/>
    </source>
</evidence>
<evidence type="ECO:0000256" key="6">
    <source>
        <dbReference type="SAM" id="Phobius"/>
    </source>
</evidence>
<sequence length="242" mass="27253">MSNWSSTLTYCTRLVTLFSCISYVLSLLLSSGGNAFVWYQRALIANAATSALRLRQRIVEQGSQLHLTQQSLLQLISEDSLHYLLYSVMFLLAPPVTVAIVPIFCFAFLHCLGFTQNLLQLYAGETSSTPSWASKVRSLISKAQNHGVNLLRVVAIHEILLMVVAIVLAFSGRNLLLPFFYYHFLKLRYASRRNPYCRQVFAELRVSFCQLACHQSCPRFAKSIIHSSINFISRLSPPVQAA</sequence>
<dbReference type="AlphaFoldDB" id="A0A5K3F5J8"/>
<dbReference type="WBParaSite" id="MCU_005109-RA">
    <property type="protein sequence ID" value="MCU_005109-RA"/>
    <property type="gene ID" value="MCU_005109"/>
</dbReference>
<comment type="similarity">
    <text evidence="2">Belongs to the PER33/POM33 family.</text>
</comment>
<comment type="subcellular location">
    <subcellularLocation>
        <location evidence="1">Membrane</location>
        <topology evidence="1">Multi-pass membrane protein</topology>
    </subcellularLocation>
</comment>
<dbReference type="PANTHER" id="PTHR12703:SF4">
    <property type="entry name" value="TRANSMEMBRANE PROTEIN 33"/>
    <property type="match status" value="1"/>
</dbReference>
<keyword evidence="4 6" id="KW-1133">Transmembrane helix</keyword>
<keyword evidence="5 6" id="KW-0472">Membrane</keyword>
<protein>
    <submittedName>
        <fullName evidence="7">Transmembrane protein 33</fullName>
    </submittedName>
</protein>
<proteinExistence type="inferred from homology"/>
<feature type="transmembrane region" description="Helical" evidence="6">
    <location>
        <begin position="159"/>
        <end position="184"/>
    </location>
</feature>
<reference evidence="7" key="1">
    <citation type="submission" date="2019-11" db="UniProtKB">
        <authorList>
            <consortium name="WormBaseParasite"/>
        </authorList>
    </citation>
    <scope>IDENTIFICATION</scope>
</reference>
<dbReference type="GO" id="GO:0016020">
    <property type="term" value="C:membrane"/>
    <property type="evidence" value="ECO:0007669"/>
    <property type="project" value="UniProtKB-SubCell"/>
</dbReference>
<evidence type="ECO:0000256" key="3">
    <source>
        <dbReference type="ARBA" id="ARBA00022692"/>
    </source>
</evidence>
<dbReference type="InterPro" id="IPR051645">
    <property type="entry name" value="PER33/POM33_regulator"/>
</dbReference>
<feature type="transmembrane region" description="Helical" evidence="6">
    <location>
        <begin position="14"/>
        <end position="39"/>
    </location>
</feature>
<feature type="transmembrane region" description="Helical" evidence="6">
    <location>
        <begin position="83"/>
        <end position="109"/>
    </location>
</feature>
<organism evidence="7">
    <name type="scientific">Mesocestoides corti</name>
    <name type="common">Flatworm</name>
    <dbReference type="NCBI Taxonomy" id="53468"/>
    <lineage>
        <taxon>Eukaryota</taxon>
        <taxon>Metazoa</taxon>
        <taxon>Spiralia</taxon>
        <taxon>Lophotrochozoa</taxon>
        <taxon>Platyhelminthes</taxon>
        <taxon>Cestoda</taxon>
        <taxon>Eucestoda</taxon>
        <taxon>Cyclophyllidea</taxon>
        <taxon>Mesocestoididae</taxon>
        <taxon>Mesocestoides</taxon>
    </lineage>
</organism>
<evidence type="ECO:0000256" key="5">
    <source>
        <dbReference type="ARBA" id="ARBA00023136"/>
    </source>
</evidence>
<dbReference type="GO" id="GO:0071786">
    <property type="term" value="P:endoplasmic reticulum tubular network organization"/>
    <property type="evidence" value="ECO:0007669"/>
    <property type="project" value="TreeGrafter"/>
</dbReference>